<evidence type="ECO:0000313" key="2">
    <source>
        <dbReference type="EMBL" id="MBM6774450.1"/>
    </source>
</evidence>
<name>A0ABS2F0Q1_9ACTN</name>
<evidence type="ECO:0000256" key="1">
    <source>
        <dbReference type="SAM" id="Phobius"/>
    </source>
</evidence>
<feature type="transmembrane region" description="Helical" evidence="1">
    <location>
        <begin position="6"/>
        <end position="26"/>
    </location>
</feature>
<organism evidence="2 3">
    <name type="scientific">Olsenella profusa</name>
    <dbReference type="NCBI Taxonomy" id="138595"/>
    <lineage>
        <taxon>Bacteria</taxon>
        <taxon>Bacillati</taxon>
        <taxon>Actinomycetota</taxon>
        <taxon>Coriobacteriia</taxon>
        <taxon>Coriobacteriales</taxon>
        <taxon>Atopobiaceae</taxon>
        <taxon>Olsenella</taxon>
    </lineage>
</organism>
<sequence length="81" mass="9049">MKVRAFVPVILITGVTAVGYVTYRVLLTDSARESLRAGVKATKDAFQKISEAVSDAQGSVMEEDELPNRVRTREQWEFLGF</sequence>
<dbReference type="RefSeq" id="WP_204792806.1">
    <property type="nucleotide sequence ID" value="NZ_JACSNQ010000003.1"/>
</dbReference>
<reference evidence="2 3" key="1">
    <citation type="journal article" date="2021" name="Sci. Rep.">
        <title>The distribution of antibiotic resistance genes in chicken gut microbiota commensals.</title>
        <authorList>
            <person name="Juricova H."/>
            <person name="Matiasovicova J."/>
            <person name="Kubasova T."/>
            <person name="Cejkova D."/>
            <person name="Rychlik I."/>
        </authorList>
    </citation>
    <scope>NUCLEOTIDE SEQUENCE [LARGE SCALE GENOMIC DNA]</scope>
    <source>
        <strain evidence="2 3">An794</strain>
    </source>
</reference>
<dbReference type="EMBL" id="JACSNQ010000003">
    <property type="protein sequence ID" value="MBM6774450.1"/>
    <property type="molecule type" value="Genomic_DNA"/>
</dbReference>
<comment type="caution">
    <text evidence="2">The sequence shown here is derived from an EMBL/GenBank/DDBJ whole genome shotgun (WGS) entry which is preliminary data.</text>
</comment>
<gene>
    <name evidence="2" type="ORF">H9X80_02655</name>
</gene>
<keyword evidence="1" id="KW-1133">Transmembrane helix</keyword>
<proteinExistence type="predicted"/>
<protein>
    <submittedName>
        <fullName evidence="2">Uncharacterized protein</fullName>
    </submittedName>
</protein>
<keyword evidence="3" id="KW-1185">Reference proteome</keyword>
<keyword evidence="1" id="KW-0472">Membrane</keyword>
<evidence type="ECO:0000313" key="3">
    <source>
        <dbReference type="Proteomes" id="UP000712527"/>
    </source>
</evidence>
<accession>A0ABS2F0Q1</accession>
<keyword evidence="1" id="KW-0812">Transmembrane</keyword>
<dbReference type="Proteomes" id="UP000712527">
    <property type="component" value="Unassembled WGS sequence"/>
</dbReference>